<dbReference type="Proteomes" id="UP000792457">
    <property type="component" value="Unassembled WGS sequence"/>
</dbReference>
<gene>
    <name evidence="4" type="ORF">J437_LFUL010957</name>
</gene>
<proteinExistence type="predicted"/>
<keyword evidence="5" id="KW-1185">Reference proteome</keyword>
<reference evidence="4" key="2">
    <citation type="submission" date="2017-10" db="EMBL/GenBank/DDBJ databases">
        <title>Ladona fulva Genome sequencing and assembly.</title>
        <authorList>
            <person name="Murali S."/>
            <person name="Richards S."/>
            <person name="Bandaranaike D."/>
            <person name="Bellair M."/>
            <person name="Blankenburg K."/>
            <person name="Chao H."/>
            <person name="Dinh H."/>
            <person name="Doddapaneni H."/>
            <person name="Dugan-Rocha S."/>
            <person name="Elkadiri S."/>
            <person name="Gnanaolivu R."/>
            <person name="Hernandez B."/>
            <person name="Skinner E."/>
            <person name="Javaid M."/>
            <person name="Lee S."/>
            <person name="Li M."/>
            <person name="Ming W."/>
            <person name="Munidasa M."/>
            <person name="Muniz J."/>
            <person name="Nguyen L."/>
            <person name="Hughes D."/>
            <person name="Osuji N."/>
            <person name="Pu L.-L."/>
            <person name="Puazo M."/>
            <person name="Qu C."/>
            <person name="Quiroz J."/>
            <person name="Raj R."/>
            <person name="Weissenberger G."/>
            <person name="Xin Y."/>
            <person name="Zou X."/>
            <person name="Han Y."/>
            <person name="Worley K."/>
            <person name="Muzny D."/>
            <person name="Gibbs R."/>
        </authorList>
    </citation>
    <scope>NUCLEOTIDE SEQUENCE</scope>
    <source>
        <strain evidence="4">Sampled in the wild</strain>
    </source>
</reference>
<dbReference type="PANTHER" id="PTHR15726:SF7">
    <property type="entry name" value="NUCLEAR FALLOUT, ISOFORM J"/>
    <property type="match status" value="1"/>
</dbReference>
<dbReference type="AlphaFoldDB" id="A0A8K0P354"/>
<keyword evidence="1" id="KW-0175">Coiled coil</keyword>
<comment type="caution">
    <text evidence="4">The sequence shown here is derived from an EMBL/GenBank/DDBJ whole genome shotgun (WGS) entry which is preliminary data.</text>
</comment>
<feature type="domain" description="Rab11-FIP3/4" evidence="3">
    <location>
        <begin position="143"/>
        <end position="271"/>
    </location>
</feature>
<protein>
    <recommendedName>
        <fullName evidence="3">Rab11-FIP3/4 domain-containing protein</fullName>
    </recommendedName>
</protein>
<evidence type="ECO:0000313" key="5">
    <source>
        <dbReference type="Proteomes" id="UP000792457"/>
    </source>
</evidence>
<dbReference type="InterPro" id="IPR057316">
    <property type="entry name" value="Rab11-FIP3/4_dom"/>
</dbReference>
<evidence type="ECO:0000256" key="1">
    <source>
        <dbReference type="SAM" id="Coils"/>
    </source>
</evidence>
<dbReference type="Pfam" id="PF25450">
    <property type="entry name" value="Rab11-FIP3"/>
    <property type="match status" value="1"/>
</dbReference>
<dbReference type="GO" id="GO:0055038">
    <property type="term" value="C:recycling endosome membrane"/>
    <property type="evidence" value="ECO:0007669"/>
    <property type="project" value="TreeGrafter"/>
</dbReference>
<evidence type="ECO:0000259" key="3">
    <source>
        <dbReference type="Pfam" id="PF25450"/>
    </source>
</evidence>
<organism evidence="4 5">
    <name type="scientific">Ladona fulva</name>
    <name type="common">Scarce chaser dragonfly</name>
    <name type="synonym">Libellula fulva</name>
    <dbReference type="NCBI Taxonomy" id="123851"/>
    <lineage>
        <taxon>Eukaryota</taxon>
        <taxon>Metazoa</taxon>
        <taxon>Ecdysozoa</taxon>
        <taxon>Arthropoda</taxon>
        <taxon>Hexapoda</taxon>
        <taxon>Insecta</taxon>
        <taxon>Pterygota</taxon>
        <taxon>Palaeoptera</taxon>
        <taxon>Odonata</taxon>
        <taxon>Epiprocta</taxon>
        <taxon>Anisoptera</taxon>
        <taxon>Libelluloidea</taxon>
        <taxon>Libellulidae</taxon>
        <taxon>Ladona</taxon>
    </lineage>
</organism>
<dbReference type="OrthoDB" id="418358at2759"/>
<feature type="coiled-coil region" evidence="1">
    <location>
        <begin position="116"/>
        <end position="227"/>
    </location>
</feature>
<feature type="non-terminal residue" evidence="4">
    <location>
        <position position="1"/>
    </location>
</feature>
<dbReference type="InterPro" id="IPR051977">
    <property type="entry name" value="Rab11-interacting_regulator"/>
</dbReference>
<dbReference type="GO" id="GO:0032456">
    <property type="term" value="P:endocytic recycling"/>
    <property type="evidence" value="ECO:0007669"/>
    <property type="project" value="TreeGrafter"/>
</dbReference>
<sequence length="283" mass="32083">SVRRNVCESSHWADLRLRLPRRSKVRVKGRPCDMVDMSDVEDGPRMEETTLTAEGPPLGGCRQSTGGGSSGGLDLDLDLWEGQFEFVGDGALDAWHPQAPPFGTNGTRKSEARFWCEDLTNQIQLLQQQVSALADNQTNTDDRYLKAKQDNATLQARVVMLEEQLREVELRSAERLQDEVRRNREAVARLEREKQLELENCHYRHMVEELQSEVERLRAEAQAIGASQCMALAFRNRSASVSSTSSERDAGRSTQISELQGEIQSLREENRGEYQIIQMYTVK</sequence>
<dbReference type="GO" id="GO:0032465">
    <property type="term" value="P:regulation of cytokinesis"/>
    <property type="evidence" value="ECO:0007669"/>
    <property type="project" value="TreeGrafter"/>
</dbReference>
<feature type="region of interest" description="Disordered" evidence="2">
    <location>
        <begin position="34"/>
        <end position="72"/>
    </location>
</feature>
<evidence type="ECO:0000313" key="4">
    <source>
        <dbReference type="EMBL" id="KAG8234110.1"/>
    </source>
</evidence>
<dbReference type="GO" id="GO:0030496">
    <property type="term" value="C:midbody"/>
    <property type="evidence" value="ECO:0007669"/>
    <property type="project" value="TreeGrafter"/>
</dbReference>
<dbReference type="EMBL" id="KZ308780">
    <property type="protein sequence ID" value="KAG8234110.1"/>
    <property type="molecule type" value="Genomic_DNA"/>
</dbReference>
<reference evidence="4" key="1">
    <citation type="submission" date="2013-04" db="EMBL/GenBank/DDBJ databases">
        <authorList>
            <person name="Qu J."/>
            <person name="Murali S.C."/>
            <person name="Bandaranaike D."/>
            <person name="Bellair M."/>
            <person name="Blankenburg K."/>
            <person name="Chao H."/>
            <person name="Dinh H."/>
            <person name="Doddapaneni H."/>
            <person name="Downs B."/>
            <person name="Dugan-Rocha S."/>
            <person name="Elkadiri S."/>
            <person name="Gnanaolivu R.D."/>
            <person name="Hernandez B."/>
            <person name="Javaid M."/>
            <person name="Jayaseelan J.C."/>
            <person name="Lee S."/>
            <person name="Li M."/>
            <person name="Ming W."/>
            <person name="Munidasa M."/>
            <person name="Muniz J."/>
            <person name="Nguyen L."/>
            <person name="Ongeri F."/>
            <person name="Osuji N."/>
            <person name="Pu L.-L."/>
            <person name="Puazo M."/>
            <person name="Qu C."/>
            <person name="Quiroz J."/>
            <person name="Raj R."/>
            <person name="Weissenberger G."/>
            <person name="Xin Y."/>
            <person name="Zou X."/>
            <person name="Han Y."/>
            <person name="Richards S."/>
            <person name="Worley K."/>
            <person name="Muzny D."/>
            <person name="Gibbs R."/>
        </authorList>
    </citation>
    <scope>NUCLEOTIDE SEQUENCE</scope>
    <source>
        <strain evidence="4">Sampled in the wild</strain>
    </source>
</reference>
<name>A0A8K0P354_LADFU</name>
<evidence type="ECO:0000256" key="2">
    <source>
        <dbReference type="SAM" id="MobiDB-lite"/>
    </source>
</evidence>
<dbReference type="GO" id="GO:0030139">
    <property type="term" value="C:endocytic vesicle"/>
    <property type="evidence" value="ECO:0007669"/>
    <property type="project" value="TreeGrafter"/>
</dbReference>
<dbReference type="PANTHER" id="PTHR15726">
    <property type="entry name" value="RAB11-FAMILY INTERACTING PROTEIN"/>
    <property type="match status" value="1"/>
</dbReference>
<dbReference type="GO" id="GO:0032154">
    <property type="term" value="C:cleavage furrow"/>
    <property type="evidence" value="ECO:0007669"/>
    <property type="project" value="TreeGrafter"/>
</dbReference>
<accession>A0A8K0P354</accession>